<sequence length="565" mass="62127">MAHYDIFRGQLAIQYPAYGHALWEPSPARVHSPVEIGDVGFATHLKTAVFQNIMRPLIPEIPDHISAGTLSPGHFCSTGVNLAITGPDIRALGVSKRGGAVLSLPVHAQRQDTLARGDFGRWIVKHIDRWFVFARRLGLGIEHMEEIILVTGCDLTRSWANIVFLGGQTDAQASFGFEGALLNQGPRGKNLPENQCIFIRGFRVARTLRVLPRQLRAAAKPAPREDDYDYGPNLGLISTATFLEHLDPLHLLIEYIAGRAPECDMVLVHDDDLASISEICGTESLETFQPDVVKSYLERLDSAIHLVPYGEHLQLSSLKAFIIRQRYSAANPQSGHASEDLDLYSPLTSVETNGLHCASEPSAIAPQIPESGKDAPLVSFTRSMREHFLSEPQPRYVEMPFSSGERMTGYHIARYRSPNNVSAATDSGSRSGETLSLRVDEPLPPPSSNQPDHIINIPPSSKSRYTGSACDLCMGTYLETGDQRTYAEKTLSLARKIVCDGRLPTCRPCAVRSDTCKYANYPNALYGQGNKRNKPETKTAAVGTSGDVQEDEELEPERTDDGLKN</sequence>
<name>A0ACC0ULF1_9AGAM</name>
<gene>
    <name evidence="1" type="ORF">F5148DRAFT_1280314</name>
</gene>
<evidence type="ECO:0000313" key="2">
    <source>
        <dbReference type="Proteomes" id="UP001207468"/>
    </source>
</evidence>
<proteinExistence type="predicted"/>
<reference evidence="1" key="1">
    <citation type="submission" date="2021-03" db="EMBL/GenBank/DDBJ databases">
        <title>Evolutionary priming and transition to the ectomycorrhizal habit in an iconic lineage of mushroom-forming fungi: is preadaptation a requirement?</title>
        <authorList>
            <consortium name="DOE Joint Genome Institute"/>
            <person name="Looney B.P."/>
            <person name="Miyauchi S."/>
            <person name="Morin E."/>
            <person name="Drula E."/>
            <person name="Courty P.E."/>
            <person name="Chicoki N."/>
            <person name="Fauchery L."/>
            <person name="Kohler A."/>
            <person name="Kuo A."/>
            <person name="LaButti K."/>
            <person name="Pangilinan J."/>
            <person name="Lipzen A."/>
            <person name="Riley R."/>
            <person name="Andreopoulos W."/>
            <person name="He G."/>
            <person name="Johnson J."/>
            <person name="Barry K.W."/>
            <person name="Grigoriev I.V."/>
            <person name="Nagy L."/>
            <person name="Hibbett D."/>
            <person name="Henrissat B."/>
            <person name="Matheny P.B."/>
            <person name="Labbe J."/>
            <person name="Martin A.F."/>
        </authorList>
    </citation>
    <scope>NUCLEOTIDE SEQUENCE</scope>
    <source>
        <strain evidence="1">BPL698</strain>
    </source>
</reference>
<accession>A0ACC0ULF1</accession>
<dbReference type="EMBL" id="JAGFNK010000015">
    <property type="protein sequence ID" value="KAI9511932.1"/>
    <property type="molecule type" value="Genomic_DNA"/>
</dbReference>
<evidence type="ECO:0000313" key="1">
    <source>
        <dbReference type="EMBL" id="KAI9511932.1"/>
    </source>
</evidence>
<comment type="caution">
    <text evidence="1">The sequence shown here is derived from an EMBL/GenBank/DDBJ whole genome shotgun (WGS) entry which is preliminary data.</text>
</comment>
<keyword evidence="2" id="KW-1185">Reference proteome</keyword>
<organism evidence="1 2">
    <name type="scientific">Russula earlei</name>
    <dbReference type="NCBI Taxonomy" id="71964"/>
    <lineage>
        <taxon>Eukaryota</taxon>
        <taxon>Fungi</taxon>
        <taxon>Dikarya</taxon>
        <taxon>Basidiomycota</taxon>
        <taxon>Agaricomycotina</taxon>
        <taxon>Agaricomycetes</taxon>
        <taxon>Russulales</taxon>
        <taxon>Russulaceae</taxon>
        <taxon>Russula</taxon>
    </lineage>
</organism>
<dbReference type="Proteomes" id="UP001207468">
    <property type="component" value="Unassembled WGS sequence"/>
</dbReference>
<protein>
    <submittedName>
        <fullName evidence="1">Uncharacterized protein</fullName>
    </submittedName>
</protein>